<dbReference type="VEuPathDB" id="TriTrypDB:BSAL_51030"/>
<proteinExistence type="predicted"/>
<keyword evidence="4" id="KW-1185">Reference proteome</keyword>
<organism evidence="3 4">
    <name type="scientific">Bodo saltans</name>
    <name type="common">Flagellated protozoan</name>
    <dbReference type="NCBI Taxonomy" id="75058"/>
    <lineage>
        <taxon>Eukaryota</taxon>
        <taxon>Discoba</taxon>
        <taxon>Euglenozoa</taxon>
        <taxon>Kinetoplastea</taxon>
        <taxon>Metakinetoplastina</taxon>
        <taxon>Eubodonida</taxon>
        <taxon>Bodonidae</taxon>
        <taxon>Bodo</taxon>
    </lineage>
</organism>
<gene>
    <name evidence="3" type="ORF">BSAL_51030</name>
</gene>
<feature type="transmembrane region" description="Helical" evidence="2">
    <location>
        <begin position="229"/>
        <end position="251"/>
    </location>
</feature>
<keyword evidence="2" id="KW-0472">Membrane</keyword>
<keyword evidence="2" id="KW-1133">Transmembrane helix</keyword>
<feature type="transmembrane region" description="Helical" evidence="2">
    <location>
        <begin position="155"/>
        <end position="175"/>
    </location>
</feature>
<reference evidence="4" key="1">
    <citation type="submission" date="2015-09" db="EMBL/GenBank/DDBJ databases">
        <authorList>
            <consortium name="Pathogen Informatics"/>
        </authorList>
    </citation>
    <scope>NUCLEOTIDE SEQUENCE [LARGE SCALE GENOMIC DNA]</scope>
    <source>
        <strain evidence="4">Lake Konstanz</strain>
    </source>
</reference>
<dbReference type="Proteomes" id="UP000051952">
    <property type="component" value="Unassembled WGS sequence"/>
</dbReference>
<keyword evidence="2 3" id="KW-0812">Transmembrane</keyword>
<feature type="transmembrane region" description="Helical" evidence="2">
    <location>
        <begin position="187"/>
        <end position="209"/>
    </location>
</feature>
<accession>A0A0S4IP61</accession>
<feature type="region of interest" description="Disordered" evidence="1">
    <location>
        <begin position="1"/>
        <end position="48"/>
    </location>
</feature>
<feature type="compositionally biased region" description="Low complexity" evidence="1">
    <location>
        <begin position="1"/>
        <end position="15"/>
    </location>
</feature>
<evidence type="ECO:0000256" key="1">
    <source>
        <dbReference type="SAM" id="MobiDB-lite"/>
    </source>
</evidence>
<feature type="non-terminal residue" evidence="3">
    <location>
        <position position="1"/>
    </location>
</feature>
<dbReference type="AlphaFoldDB" id="A0A0S4IP61"/>
<dbReference type="EMBL" id="CYKH01000055">
    <property type="protein sequence ID" value="CUE65798.1"/>
    <property type="molecule type" value="Genomic_DNA"/>
</dbReference>
<name>A0A0S4IP61_BODSA</name>
<evidence type="ECO:0000313" key="4">
    <source>
        <dbReference type="Proteomes" id="UP000051952"/>
    </source>
</evidence>
<evidence type="ECO:0000313" key="3">
    <source>
        <dbReference type="EMBL" id="CUE65798.1"/>
    </source>
</evidence>
<evidence type="ECO:0000256" key="2">
    <source>
        <dbReference type="SAM" id="Phobius"/>
    </source>
</evidence>
<sequence length="324" mass="34286">GVQPNSNSGYHSSNNGGTGSNSAYHSSNDGGTGSHSMLPKYSNTGKKQQRTFKQQSLIPFLSQGTMQCPFFDNHCHVDGVRLTIDGSEVRTNDLVRIAGCDSLGVIGNDIKSRFYCHVDGVRLTIDGYDVRTNDLVRIAGCDSLGVIGNDIKSRFWAVTAAAMSAMTFLIAICHARKGNNFGNYAGLIKFGAAGIAAAHVGACGAVFLLEAPISSCVVNYLTSVYDELNGTYLIVMLSLMFNYAAAGLNFLNALGMMLSYCVSCCGAPAGRDTRPASSVSSLTYIGIPLMSPFQAQQSYDTYGRLEGGNIQEGAEGAAVPTKEV</sequence>
<protein>
    <submittedName>
        <fullName evidence="3">Transmembrane protein, putative</fullName>
    </submittedName>
</protein>